<evidence type="ECO:0000259" key="13">
    <source>
        <dbReference type="Pfam" id="PF00082"/>
    </source>
</evidence>
<dbReference type="CDD" id="cd02120">
    <property type="entry name" value="PA_subtilisin_like"/>
    <property type="match status" value="1"/>
</dbReference>
<accession>A0A9W7JKP0</accession>
<dbReference type="PROSITE" id="PS51892">
    <property type="entry name" value="SUBTILASE"/>
    <property type="match status" value="1"/>
</dbReference>
<dbReference type="OrthoDB" id="206201at2759"/>
<evidence type="ECO:0000256" key="3">
    <source>
        <dbReference type="ARBA" id="ARBA00022525"/>
    </source>
</evidence>
<evidence type="ECO:0000256" key="6">
    <source>
        <dbReference type="ARBA" id="ARBA00022801"/>
    </source>
</evidence>
<evidence type="ECO:0000313" key="17">
    <source>
        <dbReference type="Proteomes" id="UP001165190"/>
    </source>
</evidence>
<dbReference type="PRINTS" id="PR00723">
    <property type="entry name" value="SUBTILISIN"/>
</dbReference>
<proteinExistence type="inferred from homology"/>
<dbReference type="AlphaFoldDB" id="A0A9W7JKP0"/>
<keyword evidence="5 12" id="KW-0732">Signal</keyword>
<dbReference type="InterPro" id="IPR034197">
    <property type="entry name" value="Peptidases_S8_3"/>
</dbReference>
<dbReference type="Pfam" id="PF05922">
    <property type="entry name" value="Inhibitor_I9"/>
    <property type="match status" value="1"/>
</dbReference>
<dbReference type="Gene3D" id="3.30.70.80">
    <property type="entry name" value="Peptidase S8 propeptide/proteinase inhibitor I9"/>
    <property type="match status" value="1"/>
</dbReference>
<dbReference type="GO" id="GO:0006508">
    <property type="term" value="P:proteolysis"/>
    <property type="evidence" value="ECO:0007669"/>
    <property type="project" value="UniProtKB-KW"/>
</dbReference>
<evidence type="ECO:0000256" key="5">
    <source>
        <dbReference type="ARBA" id="ARBA00022729"/>
    </source>
</evidence>
<evidence type="ECO:0000313" key="16">
    <source>
        <dbReference type="EMBL" id="GMJ15349.1"/>
    </source>
</evidence>
<dbReference type="InterPro" id="IPR000209">
    <property type="entry name" value="Peptidase_S8/S53_dom"/>
</dbReference>
<dbReference type="InterPro" id="IPR037045">
    <property type="entry name" value="S8pro/Inhibitor_I9_sf"/>
</dbReference>
<dbReference type="FunFam" id="3.30.70.80:FF:000003">
    <property type="entry name" value="Subtilisin-like protease SBT1.9"/>
    <property type="match status" value="1"/>
</dbReference>
<feature type="region of interest" description="Disordered" evidence="11">
    <location>
        <begin position="202"/>
        <end position="221"/>
    </location>
</feature>
<keyword evidence="7 10" id="KW-0720">Serine protease</keyword>
<evidence type="ECO:0000256" key="1">
    <source>
        <dbReference type="ARBA" id="ARBA00004613"/>
    </source>
</evidence>
<dbReference type="GO" id="GO:0005576">
    <property type="term" value="C:extracellular region"/>
    <property type="evidence" value="ECO:0007669"/>
    <property type="project" value="UniProtKB-SubCell"/>
</dbReference>
<dbReference type="PANTHER" id="PTHR10795">
    <property type="entry name" value="PROPROTEIN CONVERTASE SUBTILISIN/KEXIN"/>
    <property type="match status" value="1"/>
</dbReference>
<dbReference type="Gene3D" id="2.60.40.2310">
    <property type="match status" value="1"/>
</dbReference>
<gene>
    <name evidence="16" type="ORF">HRI_005204100</name>
</gene>
<keyword evidence="17" id="KW-1185">Reference proteome</keyword>
<evidence type="ECO:0000256" key="4">
    <source>
        <dbReference type="ARBA" id="ARBA00022670"/>
    </source>
</evidence>
<dbReference type="SUPFAM" id="SSF54897">
    <property type="entry name" value="Protease propeptides/inhibitors"/>
    <property type="match status" value="1"/>
</dbReference>
<keyword evidence="3" id="KW-0964">Secreted</keyword>
<feature type="domain" description="Peptidase S8/S53" evidence="13">
    <location>
        <begin position="135"/>
        <end position="569"/>
    </location>
</feature>
<dbReference type="InterPro" id="IPR041469">
    <property type="entry name" value="Subtilisin-like_FN3"/>
</dbReference>
<feature type="active site" description="Charge relay system" evidence="9 10">
    <location>
        <position position="144"/>
    </location>
</feature>
<dbReference type="Proteomes" id="UP001165190">
    <property type="component" value="Unassembled WGS sequence"/>
</dbReference>
<evidence type="ECO:0000256" key="12">
    <source>
        <dbReference type="SAM" id="SignalP"/>
    </source>
</evidence>
<dbReference type="Pfam" id="PF17766">
    <property type="entry name" value="fn3_6"/>
    <property type="match status" value="1"/>
</dbReference>
<dbReference type="FunFam" id="3.40.50.200:FF:000006">
    <property type="entry name" value="Subtilisin-like protease SBT1.5"/>
    <property type="match status" value="1"/>
</dbReference>
<keyword evidence="8" id="KW-0325">Glycoprotein</keyword>
<evidence type="ECO:0000256" key="11">
    <source>
        <dbReference type="SAM" id="MobiDB-lite"/>
    </source>
</evidence>
<evidence type="ECO:0000256" key="2">
    <source>
        <dbReference type="ARBA" id="ARBA00011073"/>
    </source>
</evidence>
<feature type="domain" description="Subtilisin-like protease fibronectin type-III" evidence="15">
    <location>
        <begin position="647"/>
        <end position="751"/>
    </location>
</feature>
<dbReference type="CDD" id="cd04852">
    <property type="entry name" value="Peptidases_S8_3"/>
    <property type="match status" value="1"/>
</dbReference>
<dbReference type="EMBL" id="BSYR01000077">
    <property type="protein sequence ID" value="GMJ15349.1"/>
    <property type="molecule type" value="Genomic_DNA"/>
</dbReference>
<comment type="similarity">
    <text evidence="2 10">Belongs to the peptidase S8 family.</text>
</comment>
<dbReference type="InterPro" id="IPR023828">
    <property type="entry name" value="Peptidase_S8_Ser-AS"/>
</dbReference>
<dbReference type="InterPro" id="IPR036852">
    <property type="entry name" value="Peptidase_S8/S53_dom_sf"/>
</dbReference>
<keyword evidence="6 10" id="KW-0378">Hydrolase</keyword>
<evidence type="ECO:0000259" key="15">
    <source>
        <dbReference type="Pfam" id="PF17766"/>
    </source>
</evidence>
<feature type="signal peptide" evidence="12">
    <location>
        <begin position="1"/>
        <end position="24"/>
    </location>
</feature>
<dbReference type="InterPro" id="IPR045051">
    <property type="entry name" value="SBT"/>
</dbReference>
<organism evidence="16 17">
    <name type="scientific">Hibiscus trionum</name>
    <name type="common">Flower of an hour</name>
    <dbReference type="NCBI Taxonomy" id="183268"/>
    <lineage>
        <taxon>Eukaryota</taxon>
        <taxon>Viridiplantae</taxon>
        <taxon>Streptophyta</taxon>
        <taxon>Embryophyta</taxon>
        <taxon>Tracheophyta</taxon>
        <taxon>Spermatophyta</taxon>
        <taxon>Magnoliopsida</taxon>
        <taxon>eudicotyledons</taxon>
        <taxon>Gunneridae</taxon>
        <taxon>Pentapetalae</taxon>
        <taxon>rosids</taxon>
        <taxon>malvids</taxon>
        <taxon>Malvales</taxon>
        <taxon>Malvaceae</taxon>
        <taxon>Malvoideae</taxon>
        <taxon>Hibiscus</taxon>
    </lineage>
</organism>
<dbReference type="InterPro" id="IPR010259">
    <property type="entry name" value="S8pro/Inhibitor_I9"/>
</dbReference>
<protein>
    <submittedName>
        <fullName evidence="16">Subtilisin-like protease 1.9</fullName>
    </submittedName>
</protein>
<comment type="subcellular location">
    <subcellularLocation>
        <location evidence="1">Secreted</location>
    </subcellularLocation>
</comment>
<dbReference type="PROSITE" id="PS00138">
    <property type="entry name" value="SUBTILASE_SER"/>
    <property type="match status" value="1"/>
</dbReference>
<dbReference type="InterPro" id="IPR015500">
    <property type="entry name" value="Peptidase_S8_subtilisin-rel"/>
</dbReference>
<dbReference type="SUPFAM" id="SSF52743">
    <property type="entry name" value="Subtilisin-like"/>
    <property type="match status" value="1"/>
</dbReference>
<dbReference type="Pfam" id="PF00082">
    <property type="entry name" value="Peptidase_S8"/>
    <property type="match status" value="1"/>
</dbReference>
<dbReference type="Gene3D" id="3.40.50.200">
    <property type="entry name" value="Peptidase S8/S53 domain"/>
    <property type="match status" value="1"/>
</dbReference>
<evidence type="ECO:0000256" key="8">
    <source>
        <dbReference type="ARBA" id="ARBA00023180"/>
    </source>
</evidence>
<evidence type="ECO:0000256" key="9">
    <source>
        <dbReference type="PIRSR" id="PIRSR615500-1"/>
    </source>
</evidence>
<evidence type="ECO:0000256" key="7">
    <source>
        <dbReference type="ARBA" id="ARBA00022825"/>
    </source>
</evidence>
<name>A0A9W7JKP0_HIBTR</name>
<keyword evidence="4 10" id="KW-0645">Protease</keyword>
<comment type="caution">
    <text evidence="16">The sequence shown here is derived from an EMBL/GenBank/DDBJ whole genome shotgun (WGS) entry which is preliminary data.</text>
</comment>
<feature type="active site" description="Charge relay system" evidence="9 10">
    <location>
        <position position="534"/>
    </location>
</feature>
<reference evidence="16" key="1">
    <citation type="submission" date="2023-05" db="EMBL/GenBank/DDBJ databases">
        <title>Genome and transcriptome analyses reveal genes involved in the formation of fine ridges on petal epidermal cells in Hibiscus trionum.</title>
        <authorList>
            <person name="Koshimizu S."/>
            <person name="Masuda S."/>
            <person name="Ishii T."/>
            <person name="Shirasu K."/>
            <person name="Hoshino A."/>
            <person name="Arita M."/>
        </authorList>
    </citation>
    <scope>NUCLEOTIDE SEQUENCE</scope>
    <source>
        <strain evidence="16">Hamamatsu line</strain>
    </source>
</reference>
<sequence>MTKQMQYVWVSFVILFIFMKLAKADNYIVHMDFSVMPKAFSNQQSWYLATLSSVSAKSIAKTSTAIPLSKLIYTYNHVIQGFSASLTPEELEALKNAPGYVSSDKDRSVKVDTTHSFKFLGLNSGTGAWPVSNFGKDVIIGVIDTGVWPESESFNDNGMTDVPSRWKGACESGTQFNSSLCNKKLIGARSFNKGLIAQNPNITISMNSPRDTEGHGTHTSSTAAGTYVEDASFFGYATGTARGTAPGARVAMYKALWEEGAYTTDIIAAIDQAITDGVDVLSMSLGLDGLELYEDPIAIATFTAIDKNIFVSTSAGNEGPDVETLHNGTPWVLTVAAGTMDRDFGATLTLGGKGTVNGLALYPGNFSSSEFPIVFMDACGNTTELRKIKQKIVVCQDPGKEDSLNDQFNNVQVAGNTAGVFITNNSNVDIFEQSPFPAIFLEQKDGDTVVDFIKTNTDPKASVEFKKTILGIKPSPRVTSYTSRGPSYSCPSVLKPDIMAPGDSVLAAWPTNIGAARVNEDLVFSNFNLLSGTSMACPHVSGIAALLKAVYPDWSPAAIRSALMTTSDQIDNTGSPIKDIGDNLRPANPLAMGAGHINPNKALDPGLVYDATVQDYVNLLCGLNFTAQQLKTITKSSSNNCSNPSLDLNYPSFIAFFNDRGAKPNSTTVLEFHRTVTNVGDASSTYKANVTPVNGLKVTVEPDILVFKAKYEKKSFKLSVEGPRQLNEAVSFGYLTWEDNGRKHVVRSPIVATSYKIEK</sequence>
<feature type="chain" id="PRO_5040961975" evidence="12">
    <location>
        <begin position="25"/>
        <end position="759"/>
    </location>
</feature>
<evidence type="ECO:0000259" key="14">
    <source>
        <dbReference type="Pfam" id="PF05922"/>
    </source>
</evidence>
<dbReference type="GO" id="GO:0004252">
    <property type="term" value="F:serine-type endopeptidase activity"/>
    <property type="evidence" value="ECO:0007669"/>
    <property type="project" value="UniProtKB-UniRule"/>
</dbReference>
<feature type="domain" description="Inhibitor I9" evidence="14">
    <location>
        <begin position="26"/>
        <end position="111"/>
    </location>
</feature>
<dbReference type="Gene3D" id="3.50.30.30">
    <property type="match status" value="1"/>
</dbReference>
<feature type="active site" description="Charge relay system" evidence="9 10">
    <location>
        <position position="215"/>
    </location>
</feature>
<evidence type="ECO:0000256" key="10">
    <source>
        <dbReference type="PROSITE-ProRule" id="PRU01240"/>
    </source>
</evidence>